<dbReference type="CDD" id="cd00056">
    <property type="entry name" value="ENDO3c"/>
    <property type="match status" value="1"/>
</dbReference>
<dbReference type="EC" id="4.2.99.18" evidence="12"/>
<gene>
    <name evidence="12" type="primary">nth</name>
    <name evidence="14" type="ordered locus">MTH_764</name>
</gene>
<dbReference type="AlphaFoldDB" id="O26858"/>
<keyword evidence="9 12" id="KW-0456">Lyase</keyword>
<dbReference type="HAMAP" id="MF_00942">
    <property type="entry name" value="Nth"/>
    <property type="match status" value="1"/>
</dbReference>
<dbReference type="Gene3D" id="1.10.1670.10">
    <property type="entry name" value="Helix-hairpin-Helix base-excision DNA repair enzymes (C-terminal)"/>
    <property type="match status" value="1"/>
</dbReference>
<protein>
    <recommendedName>
        <fullName evidence="12">Endonuclease III</fullName>
        <ecNumber evidence="12">4.2.99.18</ecNumber>
    </recommendedName>
    <alternativeName>
        <fullName evidence="12">DNA-(apurinic or apyrimidinic site) lyase</fullName>
    </alternativeName>
</protein>
<keyword evidence="6" id="KW-0408">Iron</keyword>
<evidence type="ECO:0000256" key="5">
    <source>
        <dbReference type="ARBA" id="ARBA00022801"/>
    </source>
</evidence>
<dbReference type="SMART" id="SM00478">
    <property type="entry name" value="ENDO3c"/>
    <property type="match status" value="1"/>
</dbReference>
<keyword evidence="7" id="KW-0411">Iron-sulfur</keyword>
<keyword evidence="14" id="KW-0540">Nuclease</keyword>
<dbReference type="GO" id="GO:0006285">
    <property type="term" value="P:base-excision repair, AP site formation"/>
    <property type="evidence" value="ECO:0007669"/>
    <property type="project" value="TreeGrafter"/>
</dbReference>
<dbReference type="GO" id="GO:0006289">
    <property type="term" value="P:nucleotide-excision repair"/>
    <property type="evidence" value="ECO:0007669"/>
    <property type="project" value="TreeGrafter"/>
</dbReference>
<evidence type="ECO:0000259" key="13">
    <source>
        <dbReference type="SMART" id="SM00478"/>
    </source>
</evidence>
<keyword evidence="5 12" id="KW-0378">Hydrolase</keyword>
<evidence type="ECO:0000256" key="11">
    <source>
        <dbReference type="ARBA" id="ARBA00052915"/>
    </source>
</evidence>
<evidence type="ECO:0000256" key="7">
    <source>
        <dbReference type="ARBA" id="ARBA00023014"/>
    </source>
</evidence>
<keyword evidence="14" id="KW-0255">Endonuclease</keyword>
<dbReference type="Pfam" id="PF00730">
    <property type="entry name" value="HhH-GPD"/>
    <property type="match status" value="1"/>
</dbReference>
<keyword evidence="4 12" id="KW-0227">DNA damage</keyword>
<keyword evidence="15" id="KW-1185">Reference proteome</keyword>
<dbReference type="EnsemblBacteria" id="AAB85267">
    <property type="protein sequence ID" value="AAB85267"/>
    <property type="gene ID" value="MTH_764"/>
</dbReference>
<evidence type="ECO:0000256" key="3">
    <source>
        <dbReference type="ARBA" id="ARBA00022723"/>
    </source>
</evidence>
<name>O26858_METTH</name>
<keyword evidence="8 12" id="KW-0234">DNA repair</keyword>
<evidence type="ECO:0000313" key="14">
    <source>
        <dbReference type="EMBL" id="AAB85267.1"/>
    </source>
</evidence>
<dbReference type="InterPro" id="IPR000445">
    <property type="entry name" value="HhH_motif"/>
</dbReference>
<dbReference type="GO" id="GO:0140078">
    <property type="term" value="F:class I DNA-(apurinic or apyrimidinic site) endonuclease activity"/>
    <property type="evidence" value="ECO:0007669"/>
    <property type="project" value="UniProtKB-EC"/>
</dbReference>
<comment type="cofactor">
    <cofactor evidence="12">
        <name>[4Fe-4S] cluster</name>
        <dbReference type="ChEBI" id="CHEBI:49883"/>
    </cofactor>
    <text evidence="12">Binds 1 [4Fe-4S] cluster.</text>
</comment>
<keyword evidence="3" id="KW-0479">Metal-binding</keyword>
<dbReference type="SMART" id="SM00525">
    <property type="entry name" value="FES"/>
    <property type="match status" value="1"/>
</dbReference>
<dbReference type="PIR" id="B69202">
    <property type="entry name" value="B69202"/>
</dbReference>
<comment type="similarity">
    <text evidence="1 12">Belongs to the Nth/MutY family.</text>
</comment>
<evidence type="ECO:0000256" key="4">
    <source>
        <dbReference type="ARBA" id="ARBA00022763"/>
    </source>
</evidence>
<dbReference type="PANTHER" id="PTHR43286:SF1">
    <property type="entry name" value="ENDONUCLEASE III-LIKE PROTEIN 1"/>
    <property type="match status" value="1"/>
</dbReference>
<evidence type="ECO:0000256" key="9">
    <source>
        <dbReference type="ARBA" id="ARBA00023239"/>
    </source>
</evidence>
<comment type="caution">
    <text evidence="12">Lacks conserved residue(s) required for the propagation of feature annotation.</text>
</comment>
<dbReference type="SUPFAM" id="SSF48150">
    <property type="entry name" value="DNA-glycosylase"/>
    <property type="match status" value="1"/>
</dbReference>
<dbReference type="STRING" id="187420.MTH_764"/>
<dbReference type="GO" id="GO:0003677">
    <property type="term" value="F:DNA binding"/>
    <property type="evidence" value="ECO:0007669"/>
    <property type="project" value="UniProtKB-UniRule"/>
</dbReference>
<evidence type="ECO:0000256" key="8">
    <source>
        <dbReference type="ARBA" id="ARBA00023204"/>
    </source>
</evidence>
<keyword evidence="12" id="KW-0238">DNA-binding</keyword>
<dbReference type="PaxDb" id="187420-MTH_764"/>
<evidence type="ECO:0000256" key="2">
    <source>
        <dbReference type="ARBA" id="ARBA00022485"/>
    </source>
</evidence>
<dbReference type="PANTHER" id="PTHR43286">
    <property type="entry name" value="ENDONUCLEASE III-LIKE PROTEIN 1"/>
    <property type="match status" value="1"/>
</dbReference>
<proteinExistence type="inferred from homology"/>
<dbReference type="InParanoid" id="O26858"/>
<dbReference type="HOGENOM" id="CLU_012862_3_4_2"/>
<dbReference type="InterPro" id="IPR005759">
    <property type="entry name" value="Nth"/>
</dbReference>
<reference evidence="14 15" key="1">
    <citation type="journal article" date="1997" name="J. Bacteriol.">
        <title>Complete genome sequence of Methanobacterium thermoautotrophicum deltaH: functional analysis and comparative genomics.</title>
        <authorList>
            <person name="Smith D.R."/>
            <person name="Doucette-Stamm L.A."/>
            <person name="Deloughery C."/>
            <person name="Lee H.-M."/>
            <person name="Dubois J."/>
            <person name="Aldredge T."/>
            <person name="Bashirzadeh R."/>
            <person name="Blakely D."/>
            <person name="Cook R."/>
            <person name="Gilbert K."/>
            <person name="Harrison D."/>
            <person name="Hoang L."/>
            <person name="Keagle P."/>
            <person name="Lumm W."/>
            <person name="Pothier B."/>
            <person name="Qiu D."/>
            <person name="Spadafora R."/>
            <person name="Vicare R."/>
            <person name="Wang Y."/>
            <person name="Wierzbowski J."/>
            <person name="Gibson R."/>
            <person name="Jiwani N."/>
            <person name="Caruso A."/>
            <person name="Bush D."/>
            <person name="Safer H."/>
            <person name="Patwell D."/>
            <person name="Prabhakar S."/>
            <person name="McDougall S."/>
            <person name="Shimer G."/>
            <person name="Goyal A."/>
            <person name="Pietrovski S."/>
            <person name="Church G.M."/>
            <person name="Daniels C.J."/>
            <person name="Mao J.-i."/>
            <person name="Rice P."/>
            <person name="Nolling J."/>
            <person name="Reeve J.N."/>
        </authorList>
    </citation>
    <scope>NUCLEOTIDE SEQUENCE [LARGE SCALE GENOMIC DNA]</scope>
    <source>
        <strain evidence="15">ATCC 29096 / DSM 1053 / JCM 10044 / NBRC 100330 / Delta H</strain>
    </source>
</reference>
<sequence length="233" mass="27012">MKSSTDFIFFSQDKLFSGDLIKDIDAIIGGLRSVYSMRVFEDRDPYRVLIRTILSQRTRDENTDEATASLFERYPSIEDVAYAPLEEIEALIRKAGFYHVKARRVREVSRIILEEYDGKVPDDINELLKLPGVGRKTANCVLVYAFGRPAIPVDTHVHRISNRIGLVDTRTPEETERALMKVIPREYWIELNDLMVQFGQDICRPLGPRHEECPIADHCDYYFRIKEEGKKKV</sequence>
<dbReference type="InterPro" id="IPR011257">
    <property type="entry name" value="DNA_glycosylase"/>
</dbReference>
<dbReference type="FunFam" id="1.10.340.30:FF:000001">
    <property type="entry name" value="Endonuclease III"/>
    <property type="match status" value="1"/>
</dbReference>
<dbReference type="Gene3D" id="1.10.340.30">
    <property type="entry name" value="Hypothetical protein, domain 2"/>
    <property type="match status" value="1"/>
</dbReference>
<comment type="catalytic activity">
    <reaction evidence="12">
        <text>2'-deoxyribonucleotide-(2'-deoxyribose 5'-phosphate)-2'-deoxyribonucleotide-DNA = a 3'-end 2'-deoxyribonucleotide-(2,3-dehydro-2,3-deoxyribose 5'-phosphate)-DNA + a 5'-end 5'-phospho-2'-deoxyribonucleoside-DNA + H(+)</text>
        <dbReference type="Rhea" id="RHEA:66592"/>
        <dbReference type="Rhea" id="RHEA-COMP:13180"/>
        <dbReference type="Rhea" id="RHEA-COMP:16897"/>
        <dbReference type="Rhea" id="RHEA-COMP:17067"/>
        <dbReference type="ChEBI" id="CHEBI:15378"/>
        <dbReference type="ChEBI" id="CHEBI:136412"/>
        <dbReference type="ChEBI" id="CHEBI:157695"/>
        <dbReference type="ChEBI" id="CHEBI:167181"/>
        <dbReference type="EC" id="4.2.99.18"/>
    </reaction>
</comment>
<evidence type="ECO:0000313" key="15">
    <source>
        <dbReference type="Proteomes" id="UP000005223"/>
    </source>
</evidence>
<comment type="catalytic activity">
    <reaction evidence="11">
        <text>Hydrolyzes mismatched double-stranded DNA and polynucleotides, releasing free thymine.</text>
        <dbReference type="EC" id="3.2.2.29"/>
    </reaction>
</comment>
<dbReference type="GO" id="GO:0046872">
    <property type="term" value="F:metal ion binding"/>
    <property type="evidence" value="ECO:0007669"/>
    <property type="project" value="UniProtKB-KW"/>
</dbReference>
<dbReference type="FunCoup" id="O26858">
    <property type="interactions" value="74"/>
</dbReference>
<dbReference type="KEGG" id="mth:MTH_764"/>
<dbReference type="InterPro" id="IPR003265">
    <property type="entry name" value="HhH-GPD_domain"/>
</dbReference>
<feature type="domain" description="HhH-GPD" evidence="13">
    <location>
        <begin position="54"/>
        <end position="201"/>
    </location>
</feature>
<dbReference type="Pfam" id="PF00633">
    <property type="entry name" value="HHH"/>
    <property type="match status" value="1"/>
</dbReference>
<evidence type="ECO:0000256" key="10">
    <source>
        <dbReference type="ARBA" id="ARBA00023295"/>
    </source>
</evidence>
<dbReference type="Proteomes" id="UP000005223">
    <property type="component" value="Chromosome"/>
</dbReference>
<accession>O26858</accession>
<dbReference type="PATRIC" id="fig|187420.15.peg.752"/>
<comment type="function">
    <text evidence="12">DNA repair enzyme that has both DNA N-glycosylase activity and AP-lyase activity. The DNA N-glycosylase activity releases various damaged pyrimidines from DNA by cleaving the N-glycosidic bond, leaving an AP (apurinic/apyrimidinic) site. The AP-lyase activity cleaves the phosphodiester bond 3' to the AP site by a beta-elimination, leaving a 3'-terminal unsaturated sugar and a product with a terminal 5'-phosphate.</text>
</comment>
<dbReference type="GO" id="GO:0051539">
    <property type="term" value="F:4 iron, 4 sulfur cluster binding"/>
    <property type="evidence" value="ECO:0007669"/>
    <property type="project" value="UniProtKB-KW"/>
</dbReference>
<dbReference type="EMBL" id="AE000666">
    <property type="protein sequence ID" value="AAB85267.1"/>
    <property type="molecule type" value="Genomic_DNA"/>
</dbReference>
<dbReference type="InterPro" id="IPR023170">
    <property type="entry name" value="HhH_base_excis_C"/>
</dbReference>
<evidence type="ECO:0000256" key="12">
    <source>
        <dbReference type="HAMAP-Rule" id="MF_00942"/>
    </source>
</evidence>
<dbReference type="GO" id="GO:0000703">
    <property type="term" value="F:oxidized pyrimidine nucleobase lesion DNA N-glycosylase activity"/>
    <property type="evidence" value="ECO:0007669"/>
    <property type="project" value="TreeGrafter"/>
</dbReference>
<dbReference type="PROSITE" id="PS01155">
    <property type="entry name" value="ENDONUCLEASE_III_2"/>
    <property type="match status" value="1"/>
</dbReference>
<evidence type="ECO:0000256" key="6">
    <source>
        <dbReference type="ARBA" id="ARBA00023004"/>
    </source>
</evidence>
<keyword evidence="2" id="KW-0004">4Fe-4S</keyword>
<dbReference type="GO" id="GO:0141016">
    <property type="term" value="F:G/T mismatch-specific thymine-DNA glycosylase activity"/>
    <property type="evidence" value="ECO:0007669"/>
    <property type="project" value="UniProtKB-EC"/>
</dbReference>
<evidence type="ECO:0000256" key="1">
    <source>
        <dbReference type="ARBA" id="ARBA00008343"/>
    </source>
</evidence>
<dbReference type="InterPro" id="IPR003651">
    <property type="entry name" value="Endonuclease3_FeS-loop_motif"/>
</dbReference>
<organism evidence="14 15">
    <name type="scientific">Methanothermobacter thermautotrophicus (strain ATCC 29096 / DSM 1053 / JCM 10044 / NBRC 100330 / Delta H)</name>
    <name type="common">Methanobacterium thermoautotrophicum</name>
    <dbReference type="NCBI Taxonomy" id="187420"/>
    <lineage>
        <taxon>Archaea</taxon>
        <taxon>Methanobacteriati</taxon>
        <taxon>Methanobacteriota</taxon>
        <taxon>Methanomada group</taxon>
        <taxon>Methanobacteria</taxon>
        <taxon>Methanobacteriales</taxon>
        <taxon>Methanobacteriaceae</taxon>
        <taxon>Methanothermobacter</taxon>
    </lineage>
</organism>
<dbReference type="InterPro" id="IPR004036">
    <property type="entry name" value="Endonuclease-III-like_CS2"/>
</dbReference>
<keyword evidence="10 12" id="KW-0326">Glycosidase</keyword>